<name>A0A4C1X496_EUMVA</name>
<dbReference type="AlphaFoldDB" id="A0A4C1X496"/>
<reference evidence="1 2" key="1">
    <citation type="journal article" date="2019" name="Commun. Biol.">
        <title>The bagworm genome reveals a unique fibroin gene that provides high tensile strength.</title>
        <authorList>
            <person name="Kono N."/>
            <person name="Nakamura H."/>
            <person name="Ohtoshi R."/>
            <person name="Tomita M."/>
            <person name="Numata K."/>
            <person name="Arakawa K."/>
        </authorList>
    </citation>
    <scope>NUCLEOTIDE SEQUENCE [LARGE SCALE GENOMIC DNA]</scope>
</reference>
<proteinExistence type="predicted"/>
<gene>
    <name evidence="1" type="ORF">EVAR_36732_1</name>
</gene>
<evidence type="ECO:0000313" key="1">
    <source>
        <dbReference type="EMBL" id="GBP57065.1"/>
    </source>
</evidence>
<dbReference type="Proteomes" id="UP000299102">
    <property type="component" value="Unassembled WGS sequence"/>
</dbReference>
<organism evidence="1 2">
    <name type="scientific">Eumeta variegata</name>
    <name type="common">Bagworm moth</name>
    <name type="synonym">Eumeta japonica</name>
    <dbReference type="NCBI Taxonomy" id="151549"/>
    <lineage>
        <taxon>Eukaryota</taxon>
        <taxon>Metazoa</taxon>
        <taxon>Ecdysozoa</taxon>
        <taxon>Arthropoda</taxon>
        <taxon>Hexapoda</taxon>
        <taxon>Insecta</taxon>
        <taxon>Pterygota</taxon>
        <taxon>Neoptera</taxon>
        <taxon>Endopterygota</taxon>
        <taxon>Lepidoptera</taxon>
        <taxon>Glossata</taxon>
        <taxon>Ditrysia</taxon>
        <taxon>Tineoidea</taxon>
        <taxon>Psychidae</taxon>
        <taxon>Oiketicinae</taxon>
        <taxon>Eumeta</taxon>
    </lineage>
</organism>
<evidence type="ECO:0000313" key="2">
    <source>
        <dbReference type="Proteomes" id="UP000299102"/>
    </source>
</evidence>
<dbReference type="EMBL" id="BGZK01000708">
    <property type="protein sequence ID" value="GBP57065.1"/>
    <property type="molecule type" value="Genomic_DNA"/>
</dbReference>
<sequence length="100" mass="11175">MPLELARTWFRTIKGGSYIRGSVRTQLRGGHAPMTSTLYPPLRPMNMLPAMLFLNLTQVCLRIGVRACADAARTRTAPFAYRYRIFILHRAARAGVAGVL</sequence>
<comment type="caution">
    <text evidence="1">The sequence shown here is derived from an EMBL/GenBank/DDBJ whole genome shotgun (WGS) entry which is preliminary data.</text>
</comment>
<accession>A0A4C1X496</accession>
<protein>
    <submittedName>
        <fullName evidence="1">Uncharacterized protein</fullName>
    </submittedName>
</protein>
<keyword evidence="2" id="KW-1185">Reference proteome</keyword>